<dbReference type="CDD" id="cd01344">
    <property type="entry name" value="PL2_Passenger_AT"/>
    <property type="match status" value="1"/>
</dbReference>
<dbReference type="InterPro" id="IPR050909">
    <property type="entry name" value="Bact_Autotransporter_VF"/>
</dbReference>
<feature type="region of interest" description="Disordered" evidence="1">
    <location>
        <begin position="667"/>
        <end position="692"/>
    </location>
</feature>
<dbReference type="InterPro" id="IPR036709">
    <property type="entry name" value="Autotransporte_beta_dom_sf"/>
</dbReference>
<dbReference type="SMART" id="SM00869">
    <property type="entry name" value="Autotransporter"/>
    <property type="match status" value="1"/>
</dbReference>
<keyword evidence="4" id="KW-1185">Reference proteome</keyword>
<dbReference type="SUPFAM" id="SSF103515">
    <property type="entry name" value="Autotransporter"/>
    <property type="match status" value="1"/>
</dbReference>
<evidence type="ECO:0000313" key="3">
    <source>
        <dbReference type="EMBL" id="MFC0225356.1"/>
    </source>
</evidence>
<dbReference type="Gene3D" id="2.160.20.20">
    <property type="match status" value="1"/>
</dbReference>
<organism evidence="3 4">
    <name type="scientific">Serratia aquatilis</name>
    <dbReference type="NCBI Taxonomy" id="1737515"/>
    <lineage>
        <taxon>Bacteria</taxon>
        <taxon>Pseudomonadati</taxon>
        <taxon>Pseudomonadota</taxon>
        <taxon>Gammaproteobacteria</taxon>
        <taxon>Enterobacterales</taxon>
        <taxon>Yersiniaceae</taxon>
        <taxon>Serratia</taxon>
    </lineage>
</organism>
<evidence type="ECO:0000256" key="1">
    <source>
        <dbReference type="SAM" id="MobiDB-lite"/>
    </source>
</evidence>
<reference evidence="3 4" key="1">
    <citation type="submission" date="2024-09" db="EMBL/GenBank/DDBJ databases">
        <authorList>
            <person name="Sun Q."/>
            <person name="Mori K."/>
        </authorList>
    </citation>
    <scope>NUCLEOTIDE SEQUENCE [LARGE SCALE GENOMIC DNA]</scope>
    <source>
        <strain evidence="3 4">CCM 8626</strain>
    </source>
</reference>
<feature type="domain" description="Autotransporter" evidence="2">
    <location>
        <begin position="732"/>
        <end position="1017"/>
    </location>
</feature>
<feature type="compositionally biased region" description="Pro residues" evidence="1">
    <location>
        <begin position="671"/>
        <end position="689"/>
    </location>
</feature>
<dbReference type="NCBIfam" id="TIGR01414">
    <property type="entry name" value="autotrans_barl"/>
    <property type="match status" value="1"/>
</dbReference>
<dbReference type="PANTHER" id="PTHR12338:SF5">
    <property type="entry name" value="ANTIGEN 43-RELATED"/>
    <property type="match status" value="1"/>
</dbReference>
<dbReference type="InterPro" id="IPR030895">
    <property type="entry name" value="T5SS_PEPC_rpt"/>
</dbReference>
<dbReference type="EMBL" id="JBHLXG010000003">
    <property type="protein sequence ID" value="MFC0225356.1"/>
    <property type="molecule type" value="Genomic_DNA"/>
</dbReference>
<dbReference type="Proteomes" id="UP001589792">
    <property type="component" value="Unassembled WGS sequence"/>
</dbReference>
<dbReference type="InterPro" id="IPR005546">
    <property type="entry name" value="Autotransporte_beta"/>
</dbReference>
<dbReference type="NCBIfam" id="TIGR04393">
    <property type="entry name" value="rpt_T5SS_PEPC"/>
    <property type="match status" value="6"/>
</dbReference>
<comment type="caution">
    <text evidence="3">The sequence shown here is derived from an EMBL/GenBank/DDBJ whole genome shotgun (WGS) entry which is preliminary data.</text>
</comment>
<evidence type="ECO:0000259" key="2">
    <source>
        <dbReference type="PROSITE" id="PS51208"/>
    </source>
</evidence>
<dbReference type="InterPro" id="IPR006315">
    <property type="entry name" value="OM_autotransptr_brl_dom"/>
</dbReference>
<dbReference type="Pfam" id="PF03797">
    <property type="entry name" value="Autotransporter"/>
    <property type="match status" value="1"/>
</dbReference>
<name>A0ABV6E8U7_9GAMM</name>
<dbReference type="Pfam" id="PF18883">
    <property type="entry name" value="AC_1"/>
    <property type="match status" value="1"/>
</dbReference>
<proteinExistence type="predicted"/>
<evidence type="ECO:0000313" key="4">
    <source>
        <dbReference type="Proteomes" id="UP001589792"/>
    </source>
</evidence>
<accession>A0ABV6E8U7</accession>
<sequence length="1017" mass="103417">MSKVINTHCTGNIFFMTSISAGVRLALWGVMALTVTSVVRPAHAAPGTWTGDTSTDWSTASNWDVNAVPGTTDRATINTTGPTAPAINGQAISVGSFYIGASGNGSLLIGNGGTLTTPSSSSTYVGLLGVDAGDTGTLTVTGAGSQLNYAAAMAIGNRGTGTINILDGGYLSNLTNFSIGSGVGAVGSVLVSGAGSTLATSGFSTSLEVGQEGTGYLTIENGGVVNAGGNVTSIGYQIGLGNGTVLVTGAGSALNNANYLQVGEAATGVLTVADGAVVTSGIGIIADYGNANGTVTITGANSAWTNTNTIDVGRAGVGVLNILNGGTARDNAANIGTQFGANGTATVSGTGSQWNTSSLLAVGAAGNGTLNVFDGGVVNSANGTVGQNVGSNGSALVSGANALWANTGALSVANGGSGAITVADSGTITTPSVNLATLANSTGTVNIGNGGQSGSLATGSITGGLGNATVNFNHTDDIDFVPLLTGSVAVNQVNSGTTRLVTANNYTGATNVNVGTLQASGTGTFSAVSDYTVGTAGTLDMAGYDQTLASLNNAGVVMFNGFPGTVLTVNGSYTGNNGVLIFNSVLNDDTSATDKLVVQGNTSGTTLVSVTNAGGSGAATLNGIELVEVNGLSDGIFTKNGRIVAGAYDYSLIRGTGSNAGNWYLTSEYVAPPPEPEPEPTPPTPPTPEPSVTAIRPEASGYATNLAAANTMFITRLHDRLGETQYIDVLTGEQKVTSLWLRNEGGHNRSRDNSGQLSTQANRYVMQFGGDIAQWSSNNMDRLHLGVMAGYANSKSRTNSSLTGYSSNASIDGYSTGIYGTWYANQADKSGFYVDGWLQYSWFNNTVNGQSMHAEDYKSKGFTASVESGYTFKLGESKTKNATYFIQPQAQLTWMGVKADDHTEINGTHVSGDGNGNIQTRLGVKAFMNGYSEQDKGKDRVFQPFVEASWIHNSKDFGVTLDNVTVKQDGAANIGELKLGVEGQINKQFNLWGNVGQQVGNKGYSDTAVVLGVKYNF</sequence>
<dbReference type="InterPro" id="IPR043990">
    <property type="entry name" value="AC_1"/>
</dbReference>
<dbReference type="InterPro" id="IPR012332">
    <property type="entry name" value="Autotransporter_pectin_lyase_C"/>
</dbReference>
<dbReference type="SUPFAM" id="SSF51126">
    <property type="entry name" value="Pectin lyase-like"/>
    <property type="match status" value="1"/>
</dbReference>
<dbReference type="RefSeq" id="WP_380672586.1">
    <property type="nucleotide sequence ID" value="NZ_CP173186.1"/>
</dbReference>
<gene>
    <name evidence="3" type="ORF">ACFFJ3_02350</name>
</gene>
<dbReference type="PANTHER" id="PTHR12338">
    <property type="entry name" value="AUTOTRANSPORTER"/>
    <property type="match status" value="1"/>
</dbReference>
<dbReference type="Gene3D" id="2.40.128.130">
    <property type="entry name" value="Autotransporter beta-domain"/>
    <property type="match status" value="1"/>
</dbReference>
<protein>
    <submittedName>
        <fullName evidence="3">Autotransporter outer membrane beta-barrel domain-containing protein</fullName>
    </submittedName>
</protein>
<dbReference type="InterPro" id="IPR011050">
    <property type="entry name" value="Pectin_lyase_fold/virulence"/>
</dbReference>
<dbReference type="PROSITE" id="PS51208">
    <property type="entry name" value="AUTOTRANSPORTER"/>
    <property type="match status" value="1"/>
</dbReference>